<sequence>MLIAMSMAASISLFLVPLSAKLSSPLSFSSSEEAKALLNSGWWRNFSSSNHCNLTGITCNGARSVIRMVTNYSYGSLANMNWSSLPNLVYLDLSYSHLFGEIPSEIGTLSKLTHLDLSSNNHLEGVLPPTLGNLTQLVHLNILHTSIDGPIPGEIGTLSKLTHLDLSSNHYLEGVLPPTLGNLTQLVHLNISHTSIDGPIPGEIGALSKLTHLDLSSNYDLEGVLPPTLGNLTQLVHLSVSGTFINGSILGEIGTLSKLTHLDLSSNYYLEGVLSPTVGNLTQLVHLDLGYNNIHGPIPSSIGNLSALAYLDLHSNELSGCIPQEIGKLARLTYLDLNNNRLSGGIPYMSRNRLSGTIPSGLACLAQLHYYDLSHNHLFGNIPDCLCTIIWRNLSRNGCSYYCSEAESFSSVKGNKGKRILKLALAISLPAIAFLSLLVVVVCSCLRKTQKIQSGERGTKDGDLFSIWNYDGRIAYEDIIKATNDFDIKYCIGTGGYGSVYRAQLPSGKVVALKKLHRLEAEDPAFDLCFRNEVQVLTNVRHKSMVKLYGFCLHKRCMFLVYEYMENGSLFCALRFDVEASEIRRTQRVKIVEATARALSYLHHDCTPPIVHRDISSNNILLNSQLEAFVADFGTARLLHPDSSNQTVIAGTYGYIALELAYTMVVTEKCDVYSFGVVALETIMGRHPGDLLSSLSSPPSENIMLTDVLDPRLPPPTNPIVAGNIVLVATMAFACICPKPRSRPTMLRLSQEFLSRRKALAAPLRSVSLLQLWNQKMNFVQIPDEVMSAQV</sequence>
<accession>A0ACB7Y3V4</accession>
<protein>
    <submittedName>
        <fullName evidence="1">Uncharacterized protein</fullName>
    </submittedName>
</protein>
<name>A0ACB7Y3V4_9ERIC</name>
<gene>
    <name evidence="1" type="ORF">Vadar_031663</name>
</gene>
<dbReference type="Proteomes" id="UP000828048">
    <property type="component" value="Chromosome 5"/>
</dbReference>
<dbReference type="EMBL" id="CM037155">
    <property type="protein sequence ID" value="KAH7847922.1"/>
    <property type="molecule type" value="Genomic_DNA"/>
</dbReference>
<keyword evidence="2" id="KW-1185">Reference proteome</keyword>
<proteinExistence type="predicted"/>
<comment type="caution">
    <text evidence="1">The sequence shown here is derived from an EMBL/GenBank/DDBJ whole genome shotgun (WGS) entry which is preliminary data.</text>
</comment>
<evidence type="ECO:0000313" key="2">
    <source>
        <dbReference type="Proteomes" id="UP000828048"/>
    </source>
</evidence>
<reference evidence="1 2" key="1">
    <citation type="journal article" date="2021" name="Hortic Res">
        <title>High-quality reference genome and annotation aids understanding of berry development for evergreen blueberry (Vaccinium darrowii).</title>
        <authorList>
            <person name="Yu J."/>
            <person name="Hulse-Kemp A.M."/>
            <person name="Babiker E."/>
            <person name="Staton M."/>
        </authorList>
    </citation>
    <scope>NUCLEOTIDE SEQUENCE [LARGE SCALE GENOMIC DNA]</scope>
    <source>
        <strain evidence="2">cv. NJ 8807/NJ 8810</strain>
        <tissue evidence="1">Young leaf</tissue>
    </source>
</reference>
<evidence type="ECO:0000313" key="1">
    <source>
        <dbReference type="EMBL" id="KAH7847922.1"/>
    </source>
</evidence>
<organism evidence="1 2">
    <name type="scientific">Vaccinium darrowii</name>
    <dbReference type="NCBI Taxonomy" id="229202"/>
    <lineage>
        <taxon>Eukaryota</taxon>
        <taxon>Viridiplantae</taxon>
        <taxon>Streptophyta</taxon>
        <taxon>Embryophyta</taxon>
        <taxon>Tracheophyta</taxon>
        <taxon>Spermatophyta</taxon>
        <taxon>Magnoliopsida</taxon>
        <taxon>eudicotyledons</taxon>
        <taxon>Gunneridae</taxon>
        <taxon>Pentapetalae</taxon>
        <taxon>asterids</taxon>
        <taxon>Ericales</taxon>
        <taxon>Ericaceae</taxon>
        <taxon>Vaccinioideae</taxon>
        <taxon>Vaccinieae</taxon>
        <taxon>Vaccinium</taxon>
    </lineage>
</organism>